<keyword evidence="1" id="KW-0472">Membrane</keyword>
<keyword evidence="3" id="KW-1185">Reference proteome</keyword>
<dbReference type="Proteomes" id="UP000199643">
    <property type="component" value="Unassembled WGS sequence"/>
</dbReference>
<reference evidence="3" key="1">
    <citation type="submission" date="2016-10" db="EMBL/GenBank/DDBJ databases">
        <authorList>
            <person name="Varghese N."/>
            <person name="Submissions S."/>
        </authorList>
    </citation>
    <scope>NUCLEOTIDE SEQUENCE [LARGE SCALE GENOMIC DNA]</scope>
    <source>
        <strain evidence="3">DSM 17933</strain>
    </source>
</reference>
<dbReference type="AlphaFoldDB" id="A0A1G7QLI6"/>
<accession>A0A1G7QLI6</accession>
<name>A0A1G7QLI6_9SPHI</name>
<protein>
    <submittedName>
        <fullName evidence="2">Uncharacterized protein</fullName>
    </submittedName>
</protein>
<keyword evidence="1" id="KW-1133">Transmembrane helix</keyword>
<organism evidence="2 3">
    <name type="scientific">Pedobacter terrae</name>
    <dbReference type="NCBI Taxonomy" id="405671"/>
    <lineage>
        <taxon>Bacteria</taxon>
        <taxon>Pseudomonadati</taxon>
        <taxon>Bacteroidota</taxon>
        <taxon>Sphingobacteriia</taxon>
        <taxon>Sphingobacteriales</taxon>
        <taxon>Sphingobacteriaceae</taxon>
        <taxon>Pedobacter</taxon>
    </lineage>
</organism>
<sequence>MKNLYYYYYLFYTKILPDDQPHSTVIFCLSIMESFIVNGLLNIISITIFCYNIPKWPMLVVTGAIMLLNFQIYYRSKKMEKIIAEKPKLFNSNAASVVFSVTFFLFSLSMIVTAPFYSKYLLERFCS</sequence>
<gene>
    <name evidence="2" type="ORF">SAMN05421827_102327</name>
</gene>
<dbReference type="EMBL" id="FNCH01000002">
    <property type="protein sequence ID" value="SDF98759.1"/>
    <property type="molecule type" value="Genomic_DNA"/>
</dbReference>
<keyword evidence="1" id="KW-0812">Transmembrane</keyword>
<evidence type="ECO:0000313" key="2">
    <source>
        <dbReference type="EMBL" id="SDF98759.1"/>
    </source>
</evidence>
<feature type="transmembrane region" description="Helical" evidence="1">
    <location>
        <begin position="56"/>
        <end position="74"/>
    </location>
</feature>
<evidence type="ECO:0000256" key="1">
    <source>
        <dbReference type="SAM" id="Phobius"/>
    </source>
</evidence>
<feature type="transmembrane region" description="Helical" evidence="1">
    <location>
        <begin position="94"/>
        <end position="117"/>
    </location>
</feature>
<feature type="transmembrane region" description="Helical" evidence="1">
    <location>
        <begin position="24"/>
        <end position="44"/>
    </location>
</feature>
<evidence type="ECO:0000313" key="3">
    <source>
        <dbReference type="Proteomes" id="UP000199643"/>
    </source>
</evidence>
<proteinExistence type="predicted"/>